<dbReference type="EMBL" id="BAABRI010000002">
    <property type="protein sequence ID" value="GAA5481304.1"/>
    <property type="molecule type" value="Genomic_DNA"/>
</dbReference>
<protein>
    <recommendedName>
        <fullName evidence="3">MarR family transcriptional regulator</fullName>
    </recommendedName>
</protein>
<evidence type="ECO:0000313" key="1">
    <source>
        <dbReference type="EMBL" id="GAA5481304.1"/>
    </source>
</evidence>
<gene>
    <name evidence="1" type="ORF">Hsar01_00511</name>
</gene>
<reference evidence="1 2" key="1">
    <citation type="submission" date="2024-02" db="EMBL/GenBank/DDBJ databases">
        <title>Haloferula sargassicola NBRC 104335.</title>
        <authorList>
            <person name="Ichikawa N."/>
            <person name="Katano-Makiyama Y."/>
            <person name="Hidaka K."/>
        </authorList>
    </citation>
    <scope>NUCLEOTIDE SEQUENCE [LARGE SCALE GENOMIC DNA]</scope>
    <source>
        <strain evidence="1 2">NBRC 104335</strain>
    </source>
</reference>
<evidence type="ECO:0008006" key="3">
    <source>
        <dbReference type="Google" id="ProtNLM"/>
    </source>
</evidence>
<evidence type="ECO:0000313" key="2">
    <source>
        <dbReference type="Proteomes" id="UP001476282"/>
    </source>
</evidence>
<comment type="caution">
    <text evidence="1">The sequence shown here is derived from an EMBL/GenBank/DDBJ whole genome shotgun (WGS) entry which is preliminary data.</text>
</comment>
<dbReference type="RefSeq" id="WP_353565456.1">
    <property type="nucleotide sequence ID" value="NZ_BAABRI010000002.1"/>
</dbReference>
<proteinExistence type="predicted"/>
<name>A0ABP9UMQ5_9BACT</name>
<accession>A0ABP9UMQ5</accession>
<dbReference type="Proteomes" id="UP001476282">
    <property type="component" value="Unassembled WGS sequence"/>
</dbReference>
<organism evidence="1 2">
    <name type="scientific">Haloferula sargassicola</name>
    <dbReference type="NCBI Taxonomy" id="490096"/>
    <lineage>
        <taxon>Bacteria</taxon>
        <taxon>Pseudomonadati</taxon>
        <taxon>Verrucomicrobiota</taxon>
        <taxon>Verrucomicrobiia</taxon>
        <taxon>Verrucomicrobiales</taxon>
        <taxon>Verrucomicrobiaceae</taxon>
        <taxon>Haloferula</taxon>
    </lineage>
</organism>
<sequence length="362" mass="40543">MSELRFDQSIDGIAGGYRADAVLGSWIFEVKRNLKDVRTLRDVLLQMAHIAASKQDRHAILILDQPSITADRVHEEWNLFSRILDVGLKDRIAVVGEIPGFGLDGLAGELPDDFTDWRPVAHEILQHEERVFPKARSGAFYDVLRMLLVHWLRGDAPVSTKQLTEETGFSYPTVAASLQKLSDYLTRGPNRSVGLKRFPINAWKKLLVDADTVRQTRRFATEGRPRSPEAMLARLRELETPDIAVGGVLGARHWVPGIDIAGTPRLDLTVNFAMPQQREWPMPDAAPPHDFIRKLDPALRPAKRDEPAALVIHGLFTPETFTKQGDDGTIWANEAECLLDLQEAHFEAQALEFLNLLSPSSS</sequence>
<keyword evidence="2" id="KW-1185">Reference proteome</keyword>